<comment type="caution">
    <text evidence="1">The sequence shown here is derived from an EMBL/GenBank/DDBJ whole genome shotgun (WGS) entry which is preliminary data.</text>
</comment>
<dbReference type="Gene3D" id="1.10.10.10">
    <property type="entry name" value="Winged helix-like DNA-binding domain superfamily/Winged helix DNA-binding domain"/>
    <property type="match status" value="1"/>
</dbReference>
<reference evidence="1 2" key="1">
    <citation type="submission" date="2020-09" db="EMBL/GenBank/DDBJ databases">
        <authorList>
            <person name="Tanuku N.R.S."/>
        </authorList>
    </citation>
    <scope>NUCLEOTIDE SEQUENCE [LARGE SCALE GENOMIC DNA]</scope>
    <source>
        <strain evidence="1 2">AK62</strain>
    </source>
</reference>
<organism evidence="1 2">
    <name type="scientific">Marinobacterium alkalitolerans</name>
    <dbReference type="NCBI Taxonomy" id="1542925"/>
    <lineage>
        <taxon>Bacteria</taxon>
        <taxon>Pseudomonadati</taxon>
        <taxon>Pseudomonadota</taxon>
        <taxon>Gammaproteobacteria</taxon>
        <taxon>Oceanospirillales</taxon>
        <taxon>Oceanospirillaceae</taxon>
        <taxon>Marinobacterium</taxon>
    </lineage>
</organism>
<gene>
    <name evidence="1" type="ORF">H9C73_02940</name>
</gene>
<protein>
    <submittedName>
        <fullName evidence="1">Response regulator transcription factor</fullName>
    </submittedName>
</protein>
<dbReference type="RefSeq" id="WP_209286290.1">
    <property type="nucleotide sequence ID" value="NZ_JACVEW010000003.1"/>
</dbReference>
<dbReference type="InterPro" id="IPR016032">
    <property type="entry name" value="Sig_transdc_resp-reg_C-effctor"/>
</dbReference>
<name>A0ABS3Z7J9_9GAMM</name>
<dbReference type="InterPro" id="IPR036388">
    <property type="entry name" value="WH-like_DNA-bd_sf"/>
</dbReference>
<dbReference type="Proteomes" id="UP000810171">
    <property type="component" value="Unassembled WGS sequence"/>
</dbReference>
<dbReference type="EMBL" id="JACVEW010000003">
    <property type="protein sequence ID" value="MBP0047680.1"/>
    <property type="molecule type" value="Genomic_DNA"/>
</dbReference>
<accession>A0ABS3Z7J9</accession>
<dbReference type="SUPFAM" id="SSF46894">
    <property type="entry name" value="C-terminal effector domain of the bipartite response regulators"/>
    <property type="match status" value="1"/>
</dbReference>
<proteinExistence type="predicted"/>
<evidence type="ECO:0000313" key="1">
    <source>
        <dbReference type="EMBL" id="MBP0047680.1"/>
    </source>
</evidence>
<sequence>MITRTEQGYALNGWEARPMPLPSGGKFTRGESRAAVCRVNGMKAKDAAKELGCSTSCISQYWQSIYYKLGCDNAIVAINRLVELGALHRLQVLLLALMLGAGSVTSASTDTDFDIETRTGRARGARITRRSSGKRGRAGRFAGASGALLADLDFWASGNAGDIYTHADAQGGLS</sequence>
<keyword evidence="2" id="KW-1185">Reference proteome</keyword>
<evidence type="ECO:0000313" key="2">
    <source>
        <dbReference type="Proteomes" id="UP000810171"/>
    </source>
</evidence>